<evidence type="ECO:0000313" key="1">
    <source>
        <dbReference type="EMBL" id="TXK04831.1"/>
    </source>
</evidence>
<proteinExistence type="predicted"/>
<sequence length="65" mass="7404">MIPAYFRNIDALFRRVMVPLSEECASQQTNRAPMIREAGWLPLQSGAVVSQKFIPLDETPEITRL</sequence>
<comment type="caution">
    <text evidence="1">The sequence shown here is derived from an EMBL/GenBank/DDBJ whole genome shotgun (WGS) entry which is preliminary data.</text>
</comment>
<name>A0A5C8HPU4_9MICO</name>
<evidence type="ECO:0000313" key="2">
    <source>
        <dbReference type="Proteomes" id="UP000321196"/>
    </source>
</evidence>
<reference evidence="1 2" key="1">
    <citation type="submission" date="2019-08" db="EMBL/GenBank/DDBJ databases">
        <authorList>
            <person name="Dong K."/>
        </authorList>
    </citation>
    <scope>NUCLEOTIDE SEQUENCE [LARGE SCALE GENOMIC DNA]</scope>
    <source>
        <strain evidence="1 2">M4-8</strain>
    </source>
</reference>
<dbReference type="RefSeq" id="WP_147825966.1">
    <property type="nucleotide sequence ID" value="NZ_BAAARG010000002.1"/>
</dbReference>
<organism evidence="1 2">
    <name type="scientific">Microbacterium mitrae</name>
    <dbReference type="NCBI Taxonomy" id="664640"/>
    <lineage>
        <taxon>Bacteria</taxon>
        <taxon>Bacillati</taxon>
        <taxon>Actinomycetota</taxon>
        <taxon>Actinomycetes</taxon>
        <taxon>Micrococcales</taxon>
        <taxon>Microbacteriaceae</taxon>
        <taxon>Microbacterium</taxon>
    </lineage>
</organism>
<gene>
    <name evidence="1" type="ORF">FVP60_09265</name>
</gene>
<dbReference type="Proteomes" id="UP000321196">
    <property type="component" value="Unassembled WGS sequence"/>
</dbReference>
<accession>A0A5C8HPU4</accession>
<dbReference type="EMBL" id="VRSW01000002">
    <property type="protein sequence ID" value="TXK04831.1"/>
    <property type="molecule type" value="Genomic_DNA"/>
</dbReference>
<dbReference type="AlphaFoldDB" id="A0A5C8HPU4"/>
<keyword evidence="2" id="KW-1185">Reference proteome</keyword>
<protein>
    <submittedName>
        <fullName evidence="1">Uncharacterized protein</fullName>
    </submittedName>
</protein>